<dbReference type="Gene3D" id="1.10.167.10">
    <property type="entry name" value="Regulator of G-protein Signalling 4, domain 2"/>
    <property type="match status" value="1"/>
</dbReference>
<dbReference type="SUPFAM" id="SSF50729">
    <property type="entry name" value="PH domain-like"/>
    <property type="match status" value="1"/>
</dbReference>
<dbReference type="GO" id="GO:0008277">
    <property type="term" value="P:regulation of G protein-coupled receptor signaling pathway"/>
    <property type="evidence" value="ECO:0007669"/>
    <property type="project" value="TreeGrafter"/>
</dbReference>
<dbReference type="InterPro" id="IPR036305">
    <property type="entry name" value="RGS_sf"/>
</dbReference>
<feature type="domain" description="PDZ" evidence="3">
    <location>
        <begin position="8"/>
        <end position="85"/>
    </location>
</feature>
<dbReference type="SUPFAM" id="SSF48097">
    <property type="entry name" value="Regulator of G-protein signaling, RGS"/>
    <property type="match status" value="1"/>
</dbReference>
<feature type="region of interest" description="Disordered" evidence="2">
    <location>
        <begin position="672"/>
        <end position="705"/>
    </location>
</feature>
<keyword evidence="6" id="KW-1185">Reference proteome</keyword>
<evidence type="ECO:0000313" key="6">
    <source>
        <dbReference type="Proteomes" id="UP000192247"/>
    </source>
</evidence>
<dbReference type="STRING" id="418985.A0A1V9X5S8"/>
<dbReference type="Gene3D" id="2.30.29.30">
    <property type="entry name" value="Pleckstrin-homology domain (PH domain)/Phosphotyrosine-binding domain (PTB)"/>
    <property type="match status" value="1"/>
</dbReference>
<dbReference type="Pfam" id="PF00615">
    <property type="entry name" value="RGS"/>
    <property type="match status" value="1"/>
</dbReference>
<evidence type="ECO:0000259" key="3">
    <source>
        <dbReference type="PROSITE" id="PS50106"/>
    </source>
</evidence>
<protein>
    <submittedName>
        <fullName evidence="5">Regulator of G-protein signaling 12-like</fullName>
    </submittedName>
</protein>
<reference evidence="5 6" key="1">
    <citation type="journal article" date="2017" name="Gigascience">
        <title>Draft genome of the honey bee ectoparasitic mite, Tropilaelaps mercedesae, is shaped by the parasitic life history.</title>
        <authorList>
            <person name="Dong X."/>
            <person name="Armstrong S.D."/>
            <person name="Xia D."/>
            <person name="Makepeace B.L."/>
            <person name="Darby A.C."/>
            <person name="Kadowaki T."/>
        </authorList>
    </citation>
    <scope>NUCLEOTIDE SEQUENCE [LARGE SCALE GENOMIC DNA]</scope>
    <source>
        <strain evidence="5">Wuxi-XJTLU</strain>
    </source>
</reference>
<dbReference type="InterPro" id="IPR029071">
    <property type="entry name" value="Ubiquitin-like_domsf"/>
</dbReference>
<name>A0A1V9X5S8_9ACAR</name>
<dbReference type="InterPro" id="IPR001478">
    <property type="entry name" value="PDZ"/>
</dbReference>
<dbReference type="FunCoup" id="A0A1V9X5S8">
    <property type="interactions" value="592"/>
</dbReference>
<dbReference type="SUPFAM" id="SSF50156">
    <property type="entry name" value="PDZ domain-like"/>
    <property type="match status" value="1"/>
</dbReference>
<dbReference type="GO" id="GO:0005737">
    <property type="term" value="C:cytoplasm"/>
    <property type="evidence" value="ECO:0007669"/>
    <property type="project" value="TreeGrafter"/>
</dbReference>
<dbReference type="PANTHER" id="PTHR45945">
    <property type="entry name" value="REGULATOR OF G-PROTEIN SIGNALING LOCO"/>
    <property type="match status" value="1"/>
</dbReference>
<feature type="region of interest" description="Disordered" evidence="2">
    <location>
        <begin position="479"/>
        <end position="509"/>
    </location>
</feature>
<dbReference type="InterPro" id="IPR046995">
    <property type="entry name" value="RGS10/12/14-like"/>
</dbReference>
<evidence type="ECO:0000259" key="4">
    <source>
        <dbReference type="PROSITE" id="PS50132"/>
    </source>
</evidence>
<dbReference type="OrthoDB" id="196547at2759"/>
<dbReference type="InterPro" id="IPR024066">
    <property type="entry name" value="RGS_subdom1/3"/>
</dbReference>
<dbReference type="Proteomes" id="UP000192247">
    <property type="component" value="Unassembled WGS sequence"/>
</dbReference>
<dbReference type="SMART" id="SM00228">
    <property type="entry name" value="PDZ"/>
    <property type="match status" value="1"/>
</dbReference>
<accession>A0A1V9X5S8</accession>
<dbReference type="PROSITE" id="PS50106">
    <property type="entry name" value="PDZ"/>
    <property type="match status" value="1"/>
</dbReference>
<gene>
    <name evidence="5" type="ORF">BIW11_12690</name>
</gene>
<feature type="domain" description="RGS" evidence="4">
    <location>
        <begin position="524"/>
        <end position="642"/>
    </location>
</feature>
<dbReference type="PROSITE" id="PS50132">
    <property type="entry name" value="RGS"/>
    <property type="match status" value="1"/>
</dbReference>
<dbReference type="GO" id="GO:0005096">
    <property type="term" value="F:GTPase activator activity"/>
    <property type="evidence" value="ECO:0007669"/>
    <property type="project" value="UniProtKB-KW"/>
</dbReference>
<dbReference type="GO" id="GO:0005634">
    <property type="term" value="C:nucleus"/>
    <property type="evidence" value="ECO:0007669"/>
    <property type="project" value="TreeGrafter"/>
</dbReference>
<dbReference type="PANTHER" id="PTHR45945:SF2">
    <property type="entry name" value="REGULATOR OF G-PROTEIN SIGNALING 14"/>
    <property type="match status" value="1"/>
</dbReference>
<dbReference type="InterPro" id="IPR036034">
    <property type="entry name" value="PDZ_sf"/>
</dbReference>
<organism evidence="5 6">
    <name type="scientific">Tropilaelaps mercedesae</name>
    <dbReference type="NCBI Taxonomy" id="418985"/>
    <lineage>
        <taxon>Eukaryota</taxon>
        <taxon>Metazoa</taxon>
        <taxon>Ecdysozoa</taxon>
        <taxon>Arthropoda</taxon>
        <taxon>Chelicerata</taxon>
        <taxon>Arachnida</taxon>
        <taxon>Acari</taxon>
        <taxon>Parasitiformes</taxon>
        <taxon>Mesostigmata</taxon>
        <taxon>Gamasina</taxon>
        <taxon>Dermanyssoidea</taxon>
        <taxon>Laelapidae</taxon>
        <taxon>Tropilaelaps</taxon>
    </lineage>
</organism>
<dbReference type="SMART" id="SM00315">
    <property type="entry name" value="RGS"/>
    <property type="match status" value="1"/>
</dbReference>
<dbReference type="InterPro" id="IPR016137">
    <property type="entry name" value="RGS"/>
</dbReference>
<dbReference type="InterPro" id="IPR011993">
    <property type="entry name" value="PH-like_dom_sf"/>
</dbReference>
<proteinExistence type="predicted"/>
<dbReference type="InParanoid" id="A0A1V9X5S8"/>
<dbReference type="Gene3D" id="2.30.42.10">
    <property type="match status" value="1"/>
</dbReference>
<feature type="compositionally biased region" description="Basic and acidic residues" evidence="2">
    <location>
        <begin position="494"/>
        <end position="504"/>
    </location>
</feature>
<comment type="caution">
    <text evidence="5">The sequence shown here is derived from an EMBL/GenBank/DDBJ whole genome shotgun (WGS) entry which is preliminary data.</text>
</comment>
<feature type="compositionally biased region" description="Low complexity" evidence="2">
    <location>
        <begin position="689"/>
        <end position="704"/>
    </location>
</feature>
<evidence type="ECO:0000256" key="1">
    <source>
        <dbReference type="ARBA" id="ARBA00022468"/>
    </source>
</evidence>
<dbReference type="Pfam" id="PF00595">
    <property type="entry name" value="PDZ"/>
    <property type="match status" value="1"/>
</dbReference>
<dbReference type="AlphaFoldDB" id="A0A1V9X5S8"/>
<dbReference type="GO" id="GO:0005886">
    <property type="term" value="C:plasma membrane"/>
    <property type="evidence" value="ECO:0007669"/>
    <property type="project" value="TreeGrafter"/>
</dbReference>
<dbReference type="SUPFAM" id="SSF54236">
    <property type="entry name" value="Ubiquitin-like"/>
    <property type="match status" value="1"/>
</dbReference>
<evidence type="ECO:0000313" key="5">
    <source>
        <dbReference type="EMBL" id="OQR68776.1"/>
    </source>
</evidence>
<dbReference type="EMBL" id="MNPL01023339">
    <property type="protein sequence ID" value="OQR68776.1"/>
    <property type="molecule type" value="Genomic_DNA"/>
</dbReference>
<keyword evidence="1" id="KW-0343">GTPase activation</keyword>
<dbReference type="Gene3D" id="3.10.20.90">
    <property type="entry name" value="Phosphatidylinositol 3-kinase Catalytic Subunit, Chain A, domain 1"/>
    <property type="match status" value="1"/>
</dbReference>
<sequence>MAAIPTKTVRVTRGPSGFGITLSGQHPCILSSVHEGSEAFQAGLRHGDRLLKVNGVPVDTAAHDEVVSVIARSGSSLALCIASGPGTNHANGSLDAPSSSDEDEDLIQSRAHYIVEQIHNRRLAGELVEGTNSSAELVNILFNRNARPSYAASQHHRATFGDGDECRSMQSLSFDEVIQQLLFSNWWYLRRRSTQLVKFLRQQQQQACLVGLDAGGPVWPSQQSHVRAVLAYLGSVSSCSSEQEWAQALLGRAIAQLRDQQRVLVAMQVTGDALVLSNHRGTAVARFTQDRIVFYGMDETSPSYFGVVTRQSAQQLAAHVFVADSRLVSHTSHARKARTFKIACQRDPRTNTCKEFPSTAQPILMALAKIRACPAPSASTVVSGTRHIYDSDSGRDDSLERSINSGQLAGVGGLTGQNLMGDSLEDVSAQLRDLILLEKSPSKTSESQVSLDSLDVVHHYKHSPRVYLLRKQHSLDALDTPKYNESQSRPADGGNRRHGTEFHRRQNSGLSAQSLSTVASWSESLDAILNHEEGILIFAKFLKKEFAQENIFFWTACEKYRNEKSLVQRKAMAREIFDKHLKDDCAEPLNIDGPTLRNIVTQLEAELAPKDLFTVAQEHIYNLMRMDCYPRFLKSDLYQQCLIKEVNGERLISPTKAESADTIATLAGRRDHPSFASQPELNGHHRPGNVSNSSTSSVSTSGGSIAKARRSLFPNVKKLGKKKKDEEKKDTSAPSATDDKYILITIPSGEVKKIPVTGSEMLPQIISEVLQKNTTSGASLVDVFVAQGQQPVDLGTPVSQLLKETITIEPRIALLLALPTGAILGLKCAPTATLRGVIQGVCLRYGFDAGQMGCRLYNVTKLLDPMTPCGQLDGSRLVLTSKSQRPEWHLAGQIGAGQASPWYGKGQDIQAFLAQVQSGAIVFDEMGLALFSTGAPPLPPKPSKFQKPQRGQHPLESACNISFV</sequence>
<dbReference type="InterPro" id="IPR044926">
    <property type="entry name" value="RGS_subdomain_2"/>
</dbReference>
<dbReference type="Gene3D" id="1.10.196.10">
    <property type="match status" value="1"/>
</dbReference>
<dbReference type="PRINTS" id="PR01301">
    <property type="entry name" value="RGSPROTEIN"/>
</dbReference>
<evidence type="ECO:0000256" key="2">
    <source>
        <dbReference type="SAM" id="MobiDB-lite"/>
    </source>
</evidence>